<dbReference type="PANTHER" id="PTHR43343">
    <property type="entry name" value="PEPTIDASE S12"/>
    <property type="match status" value="1"/>
</dbReference>
<gene>
    <name evidence="5" type="ORF">WKI68_33155</name>
</gene>
<comment type="caution">
    <text evidence="5">The sequence shown here is derived from an EMBL/GenBank/DDBJ whole genome shotgun (WGS) entry which is preliminary data.</text>
</comment>
<evidence type="ECO:0000259" key="4">
    <source>
        <dbReference type="PROSITE" id="PS50106"/>
    </source>
</evidence>
<feature type="chain" id="PRO_5045609594" evidence="3">
    <location>
        <begin position="26"/>
        <end position="325"/>
    </location>
</feature>
<evidence type="ECO:0000256" key="3">
    <source>
        <dbReference type="SAM" id="SignalP"/>
    </source>
</evidence>
<dbReference type="Pfam" id="PF17820">
    <property type="entry name" value="PDZ_6"/>
    <property type="match status" value="1"/>
</dbReference>
<proteinExistence type="predicted"/>
<evidence type="ECO:0000256" key="1">
    <source>
        <dbReference type="ARBA" id="ARBA00022670"/>
    </source>
</evidence>
<dbReference type="InterPro" id="IPR051201">
    <property type="entry name" value="Chloro_Bact_Ser_Proteases"/>
</dbReference>
<dbReference type="EMBL" id="JBBKAM010000002">
    <property type="protein sequence ID" value="MEJ8644808.1"/>
    <property type="molecule type" value="Genomic_DNA"/>
</dbReference>
<dbReference type="InterPro" id="IPR009003">
    <property type="entry name" value="Peptidase_S1_PA"/>
</dbReference>
<reference evidence="5 6" key="1">
    <citation type="submission" date="2024-03" db="EMBL/GenBank/DDBJ databases">
        <title>Novel Streptomyces species of biotechnological and ecological value are a feature of Machair soil.</title>
        <authorList>
            <person name="Prole J.R."/>
            <person name="Goodfellow M."/>
            <person name="Allenby N."/>
            <person name="Ward A.C."/>
        </authorList>
    </citation>
    <scope>NUCLEOTIDE SEQUENCE [LARGE SCALE GENOMIC DNA]</scope>
    <source>
        <strain evidence="5 6">MS1.HAVA.3</strain>
    </source>
</reference>
<dbReference type="InterPro" id="IPR001478">
    <property type="entry name" value="PDZ"/>
</dbReference>
<keyword evidence="3" id="KW-0732">Signal</keyword>
<keyword evidence="6" id="KW-1185">Reference proteome</keyword>
<evidence type="ECO:0000313" key="6">
    <source>
        <dbReference type="Proteomes" id="UP001382904"/>
    </source>
</evidence>
<dbReference type="Pfam" id="PF13365">
    <property type="entry name" value="Trypsin_2"/>
    <property type="match status" value="1"/>
</dbReference>
<keyword evidence="2" id="KW-0378">Hydrolase</keyword>
<dbReference type="PROSITE" id="PS50106">
    <property type="entry name" value="PDZ"/>
    <property type="match status" value="1"/>
</dbReference>
<feature type="signal peptide" evidence="3">
    <location>
        <begin position="1"/>
        <end position="25"/>
    </location>
</feature>
<dbReference type="InterPro" id="IPR001940">
    <property type="entry name" value="Peptidase_S1C"/>
</dbReference>
<keyword evidence="1" id="KW-0645">Protease</keyword>
<sequence length="325" mass="32632">MSAHINLFAASALLVSMSGATGATASEPTPGDREQAKSAVVLVMSNSASGTGFVYDAGGGLIATTAYVIAGESGLKVAVAGGAPVSARLLGSDLCQDLAVLKLTAPQTGLKGLRLGDSDLLFAGDPITSLGYPDGGSPGADVVAVSGAAYEPAGAVRHLSTPDYPSLIHHSVATKPGDTGGPVLNKDGEVVGVNTGTWIDERHPAGEDRRVAEAISSNQAKSELPGLAAGSTKNDPGWWLGAVSDPTFPQQAVSAEIDKSALQAAHKRLQSEGTDGLFVFDVRKGSPAEKAGIRQGAVITTVNGEGVSSVPELCDILEPASPASG</sequence>
<feature type="domain" description="PDZ" evidence="4">
    <location>
        <begin position="276"/>
        <end position="310"/>
    </location>
</feature>
<accession>A0ABU8UA81</accession>
<dbReference type="SUPFAM" id="SSF50156">
    <property type="entry name" value="PDZ domain-like"/>
    <property type="match status" value="1"/>
</dbReference>
<organism evidence="5 6">
    <name type="scientific">Streptomyces caledonius</name>
    <dbReference type="NCBI Taxonomy" id="3134107"/>
    <lineage>
        <taxon>Bacteria</taxon>
        <taxon>Bacillati</taxon>
        <taxon>Actinomycetota</taxon>
        <taxon>Actinomycetes</taxon>
        <taxon>Kitasatosporales</taxon>
        <taxon>Streptomycetaceae</taxon>
        <taxon>Streptomyces</taxon>
    </lineage>
</organism>
<evidence type="ECO:0000313" key="5">
    <source>
        <dbReference type="EMBL" id="MEJ8644808.1"/>
    </source>
</evidence>
<dbReference type="Gene3D" id="2.40.10.120">
    <property type="match status" value="1"/>
</dbReference>
<name>A0ABU8UA81_9ACTN</name>
<evidence type="ECO:0000256" key="2">
    <source>
        <dbReference type="ARBA" id="ARBA00022801"/>
    </source>
</evidence>
<dbReference type="InterPro" id="IPR041489">
    <property type="entry name" value="PDZ_6"/>
</dbReference>
<dbReference type="Gene3D" id="2.30.42.10">
    <property type="match status" value="1"/>
</dbReference>
<dbReference type="Proteomes" id="UP001382904">
    <property type="component" value="Unassembled WGS sequence"/>
</dbReference>
<dbReference type="SUPFAM" id="SSF50494">
    <property type="entry name" value="Trypsin-like serine proteases"/>
    <property type="match status" value="1"/>
</dbReference>
<dbReference type="PRINTS" id="PR00834">
    <property type="entry name" value="PROTEASES2C"/>
</dbReference>
<dbReference type="PANTHER" id="PTHR43343:SF3">
    <property type="entry name" value="PROTEASE DO-LIKE 8, CHLOROPLASTIC"/>
    <property type="match status" value="1"/>
</dbReference>
<protein>
    <submittedName>
        <fullName evidence="5">Trypsin-like peptidase domain-containing protein</fullName>
    </submittedName>
</protein>
<dbReference type="InterPro" id="IPR036034">
    <property type="entry name" value="PDZ_sf"/>
</dbReference>